<gene>
    <name evidence="2" type="ORF">RR46_01988</name>
</gene>
<feature type="region of interest" description="Disordered" evidence="1">
    <location>
        <begin position="401"/>
        <end position="437"/>
    </location>
</feature>
<feature type="compositionally biased region" description="Basic and acidic residues" evidence="1">
    <location>
        <begin position="1"/>
        <end position="15"/>
    </location>
</feature>
<feature type="compositionally biased region" description="Low complexity" evidence="1">
    <location>
        <begin position="1106"/>
        <end position="1115"/>
    </location>
</feature>
<feature type="compositionally biased region" description="Basic and acidic residues" evidence="1">
    <location>
        <begin position="1052"/>
        <end position="1070"/>
    </location>
</feature>
<dbReference type="STRING" id="66420.A0A194QI46"/>
<dbReference type="Proteomes" id="UP000053268">
    <property type="component" value="Unassembled WGS sequence"/>
</dbReference>
<reference evidence="2 3" key="1">
    <citation type="journal article" date="2015" name="Nat. Commun.">
        <title>Outbred genome sequencing and CRISPR/Cas9 gene editing in butterflies.</title>
        <authorList>
            <person name="Li X."/>
            <person name="Fan D."/>
            <person name="Zhang W."/>
            <person name="Liu G."/>
            <person name="Zhang L."/>
            <person name="Zhao L."/>
            <person name="Fang X."/>
            <person name="Chen L."/>
            <person name="Dong Y."/>
            <person name="Chen Y."/>
            <person name="Ding Y."/>
            <person name="Zhao R."/>
            <person name="Feng M."/>
            <person name="Zhu Y."/>
            <person name="Feng Y."/>
            <person name="Jiang X."/>
            <person name="Zhu D."/>
            <person name="Xiang H."/>
            <person name="Feng X."/>
            <person name="Li S."/>
            <person name="Wang J."/>
            <person name="Zhang G."/>
            <person name="Kronforst M.R."/>
            <person name="Wang W."/>
        </authorList>
    </citation>
    <scope>NUCLEOTIDE SEQUENCE [LARGE SCALE GENOMIC DNA]</scope>
    <source>
        <strain evidence="2">Ya'a_city_454_Px</strain>
        <tissue evidence="2">Whole body</tissue>
    </source>
</reference>
<dbReference type="PANTHER" id="PTHR48125:SF10">
    <property type="entry name" value="OS12G0136300 PROTEIN"/>
    <property type="match status" value="1"/>
</dbReference>
<feature type="region of interest" description="Disordered" evidence="1">
    <location>
        <begin position="154"/>
        <end position="190"/>
    </location>
</feature>
<feature type="region of interest" description="Disordered" evidence="1">
    <location>
        <begin position="257"/>
        <end position="291"/>
    </location>
</feature>
<dbReference type="EMBL" id="KQ458756">
    <property type="protein sequence ID" value="KPJ05233.1"/>
    <property type="molecule type" value="Genomic_DNA"/>
</dbReference>
<proteinExistence type="predicted"/>
<sequence length="1369" mass="150993">MAPPPEYDKEPKAPDKSVTNISTDDSKVLYNLVKEQQNNSDHKPPNAAANADVENNKHVGALDDGQLRALLDEAIAYKRPKDREGKSSLFKELLEEVEQDEQACEAAARSVTGRRGARGSGASGGGGGGGGSHGRRALPHSNSLQDLMAAALAAEQPRQRAHAHPPPASVSARAHHGGSLPSGVDTSFMLSEEPTRGGYLATVRCVNPPPLAERRVSASDANGPAELEHLNRRSKPMFPVTYTARATLEIGSGSVCSGRAVTTTTPSNQVRTPPRPPLHPAPSHAPHHAPADNRTQRLMDALAPKPQSPTATSAPIEHLRSLSTSPHRALVDAFEPKTNSNPDDKEAKIKECETIRDLHQSSNIVLMEAFKPKSNNASNKSTEVASTPYQKDVLMDNLKSNTNIEPPGMEEECSTSYSRSMSQSLHGSATNSNESLRKNPLDVANSEMWIKNVNNWYDGLHSYFGPNDILINRNNTHQDQRLNECSNIDNNIQVNYNYEENPSNPFLDLNQVMQKSKMKRQETNRENKDAVIKQYTRKSHPFISCSTKNKTDLTQKYIEIKKNLVVPTLTNYNNPRNFRNTTIGNIEEEYYEKTNKSINTGDKENNQEVKFKKHNLNLEVNEDEEKSPIASKSEDKKDYEMKDMSKLSLITSENNTEIELLDFANRITNETNSFSKFVEEQRNFFKKLEYNNNTITPKSNDIESKIEAVKDKENQRLRSEEDKDCKIKSHTKTDKVIWLIDNKSEINYHPMLLDDIILTKSNSDGLSTNNTALKDEKSEKDSTEKLQLSITNTEQIANDKKAKRTALTMLLLKNLFEKDQSISGIELNVKEVDAAIPFSCITTPEVVASCNTTPAHPALPALAVDPKSIVYLGLCTVCRVPCAGRLQPLQLGSCYRAVSCLTGEPLPDATVSAAPTAPTAPTAPPAAPTHEQPRSVISSSLNGLPLTRSGFATGASASADESKKSLDENGNSVQGFSSPLSGSSHNKKPRRKKSSKNETVIKSQEIDGYQGNKDLNEVLRFIESNAESARSHKVRAKHKDDDDKGKKRSTERRKDKESKVKRASSLEELSRTTLADLTDHTDKPAPRPEPAKPKPERRSWGEDFADNAAAAASAALELTDFQPVTKKRNPRRRTDEPEPPRRARPPAPPSDRSNDSNDDMDSVHSLHSLPADAPPARPAPPHPHASYADIARTRHNIPDLIESCNFYETEVGGEQTRTEPAPAAAPPAPDDYPSLEVLETRKKRDKPRPARKERNEGDAPAPDVVSDRRPAVILLDRASRPHDMDGVTFGFDINEQLVGARRPRCDLVRDALEGAVPVPVRAGPLRYLPPPPPPPAHQHTHLLQIVDYVGGAWEDVVRCGGGKVRYFSE</sequence>
<dbReference type="PANTHER" id="PTHR48125">
    <property type="entry name" value="LP07818P1"/>
    <property type="match status" value="1"/>
</dbReference>
<feature type="compositionally biased region" description="Basic and acidic residues" evidence="1">
    <location>
        <begin position="1132"/>
        <end position="1141"/>
    </location>
</feature>
<evidence type="ECO:0000313" key="3">
    <source>
        <dbReference type="Proteomes" id="UP000053268"/>
    </source>
</evidence>
<feature type="compositionally biased region" description="Polar residues" evidence="1">
    <location>
        <begin position="968"/>
        <end position="982"/>
    </location>
</feature>
<keyword evidence="3" id="KW-1185">Reference proteome</keyword>
<feature type="compositionally biased region" description="Gly residues" evidence="1">
    <location>
        <begin position="118"/>
        <end position="132"/>
    </location>
</feature>
<feature type="compositionally biased region" description="Polar residues" evidence="1">
    <location>
        <begin position="414"/>
        <end position="434"/>
    </location>
</feature>
<organism evidence="2 3">
    <name type="scientific">Papilio xuthus</name>
    <name type="common">Asian swallowtail butterfly</name>
    <dbReference type="NCBI Taxonomy" id="66420"/>
    <lineage>
        <taxon>Eukaryota</taxon>
        <taxon>Metazoa</taxon>
        <taxon>Ecdysozoa</taxon>
        <taxon>Arthropoda</taxon>
        <taxon>Hexapoda</taxon>
        <taxon>Insecta</taxon>
        <taxon>Pterygota</taxon>
        <taxon>Neoptera</taxon>
        <taxon>Endopterygota</taxon>
        <taxon>Lepidoptera</taxon>
        <taxon>Glossata</taxon>
        <taxon>Ditrysia</taxon>
        <taxon>Papilionoidea</taxon>
        <taxon>Papilionidae</taxon>
        <taxon>Papilioninae</taxon>
        <taxon>Papilio</taxon>
    </lineage>
</organism>
<feature type="compositionally biased region" description="Polar residues" evidence="1">
    <location>
        <begin position="260"/>
        <end position="271"/>
    </location>
</feature>
<feature type="compositionally biased region" description="Pro residues" evidence="1">
    <location>
        <begin position="1172"/>
        <end position="1183"/>
    </location>
</feature>
<name>A0A194QI46_PAPXU</name>
<feature type="compositionally biased region" description="Basic residues" evidence="1">
    <location>
        <begin position="985"/>
        <end position="994"/>
    </location>
</feature>
<feature type="region of interest" description="Disordered" evidence="1">
    <location>
        <begin position="911"/>
        <end position="1008"/>
    </location>
</feature>
<feature type="compositionally biased region" description="Basic and acidic residues" evidence="1">
    <location>
        <begin position="1238"/>
        <end position="1257"/>
    </location>
</feature>
<feature type="region of interest" description="Disordered" evidence="1">
    <location>
        <begin position="102"/>
        <end position="139"/>
    </location>
</feature>
<feature type="region of interest" description="Disordered" evidence="1">
    <location>
        <begin position="1027"/>
        <end position="1186"/>
    </location>
</feature>
<evidence type="ECO:0000256" key="1">
    <source>
        <dbReference type="SAM" id="MobiDB-lite"/>
    </source>
</evidence>
<evidence type="ECO:0000313" key="2">
    <source>
        <dbReference type="EMBL" id="KPJ05233.1"/>
    </source>
</evidence>
<feature type="region of interest" description="Disordered" evidence="1">
    <location>
        <begin position="1211"/>
        <end position="1264"/>
    </location>
</feature>
<feature type="compositionally biased region" description="Basic and acidic residues" evidence="1">
    <location>
        <begin position="1077"/>
        <end position="1101"/>
    </location>
</feature>
<feature type="region of interest" description="Disordered" evidence="1">
    <location>
        <begin position="1"/>
        <end position="23"/>
    </location>
</feature>
<accession>A0A194QI46</accession>
<protein>
    <submittedName>
        <fullName evidence="2">Uncharacterized protein</fullName>
    </submittedName>
</protein>